<dbReference type="PANTHER" id="PTHR30050:SF5">
    <property type="entry name" value="DNAA REGULATORY INACTIVATOR HDA"/>
    <property type="match status" value="1"/>
</dbReference>
<gene>
    <name evidence="2" type="ORF">RM530_02585</name>
</gene>
<dbReference type="InterPro" id="IPR027417">
    <property type="entry name" value="P-loop_NTPase"/>
</dbReference>
<evidence type="ECO:0000313" key="3">
    <source>
        <dbReference type="Proteomes" id="UP001254608"/>
    </source>
</evidence>
<comment type="caution">
    <text evidence="2">The sequence shown here is derived from an EMBL/GenBank/DDBJ whole genome shotgun (WGS) entry which is preliminary data.</text>
</comment>
<dbReference type="SUPFAM" id="SSF52540">
    <property type="entry name" value="P-loop containing nucleoside triphosphate hydrolases"/>
    <property type="match status" value="1"/>
</dbReference>
<reference evidence="2 3" key="1">
    <citation type="submission" date="2023-09" db="EMBL/GenBank/DDBJ databases">
        <authorList>
            <person name="Rey-Velasco X."/>
        </authorList>
    </citation>
    <scope>NUCLEOTIDE SEQUENCE [LARGE SCALE GENOMIC DNA]</scope>
    <source>
        <strain evidence="2 3">W345</strain>
    </source>
</reference>
<dbReference type="EMBL" id="JAVRIC010000002">
    <property type="protein sequence ID" value="MDT0496254.1"/>
    <property type="molecule type" value="Genomic_DNA"/>
</dbReference>
<dbReference type="Gene3D" id="1.10.8.60">
    <property type="match status" value="1"/>
</dbReference>
<dbReference type="PANTHER" id="PTHR30050">
    <property type="entry name" value="CHROMOSOMAL REPLICATION INITIATOR PROTEIN DNAA"/>
    <property type="match status" value="1"/>
</dbReference>
<dbReference type="InterPro" id="IPR003593">
    <property type="entry name" value="AAA+_ATPase"/>
</dbReference>
<accession>A0ABU2WG61</accession>
<dbReference type="Pfam" id="PF22688">
    <property type="entry name" value="Hda_lid"/>
    <property type="match status" value="1"/>
</dbReference>
<dbReference type="InterPro" id="IPR055199">
    <property type="entry name" value="Hda_lid"/>
</dbReference>
<evidence type="ECO:0000259" key="1">
    <source>
        <dbReference type="SMART" id="SM00382"/>
    </source>
</evidence>
<feature type="domain" description="AAA+ ATPase" evidence="1">
    <location>
        <begin position="37"/>
        <end position="153"/>
    </location>
</feature>
<organism evidence="2 3">
    <name type="scientific">Banduia mediterranea</name>
    <dbReference type="NCBI Taxonomy" id="3075609"/>
    <lineage>
        <taxon>Bacteria</taxon>
        <taxon>Pseudomonadati</taxon>
        <taxon>Pseudomonadota</taxon>
        <taxon>Gammaproteobacteria</taxon>
        <taxon>Nevskiales</taxon>
        <taxon>Algiphilaceae</taxon>
        <taxon>Banduia</taxon>
    </lineage>
</organism>
<protein>
    <submittedName>
        <fullName evidence="2">DnaA/Hda family protein</fullName>
    </submittedName>
</protein>
<dbReference type="CDD" id="cd00009">
    <property type="entry name" value="AAA"/>
    <property type="match status" value="1"/>
</dbReference>
<name>A0ABU2WG61_9GAMM</name>
<dbReference type="Gene3D" id="3.40.50.300">
    <property type="entry name" value="P-loop containing nucleotide triphosphate hydrolases"/>
    <property type="match status" value="1"/>
</dbReference>
<evidence type="ECO:0000313" key="2">
    <source>
        <dbReference type="EMBL" id="MDT0496254.1"/>
    </source>
</evidence>
<keyword evidence="3" id="KW-1185">Reference proteome</keyword>
<dbReference type="Proteomes" id="UP001254608">
    <property type="component" value="Unassembled WGS sequence"/>
</dbReference>
<sequence>MIGSMQLPLSMRLPDNASFENFVPGPNRAAVAAVSEPRGDVLLIGGPGSGKSHLLQAALRQWQARDRDVAYAPLDDVDGALLAAYVDADLLAVDELERLRPEHSLVLLRVLDTRRAAARITVIAARDRPANLDAIPPDLKTRLTQAEVYPLAPLDDAARQQLLIQRAQGRGLSLPPEVAHWLLTQLPRDSGSLIQVLDELDLASLQAQRRLTIPFVRQALRDVRPHST</sequence>
<dbReference type="SMART" id="SM00382">
    <property type="entry name" value="AAA"/>
    <property type="match status" value="1"/>
</dbReference>
<proteinExistence type="predicted"/>
<dbReference type="RefSeq" id="WP_311363643.1">
    <property type="nucleotide sequence ID" value="NZ_JAVRIC010000002.1"/>
</dbReference>